<protein>
    <submittedName>
        <fullName evidence="2">(northern house mosquito) hypothetical protein</fullName>
    </submittedName>
</protein>
<proteinExistence type="predicted"/>
<feature type="region of interest" description="Disordered" evidence="1">
    <location>
        <begin position="19"/>
        <end position="63"/>
    </location>
</feature>
<name>A0A8D8A5H9_CULPI</name>
<sequence>MGRHHVGAVHDPRVRRALGAVPGPAGKHRLRHNPGAQPGRVRLHPREEPAVAQEPRPEQPAVRRRRLEPQLPGHVALHQQRLYQLLRGAGAQLGKGNSGHDGSDGSVQVGDGDVRGGAHPRRYDTVALGLRIRQVLRQLGGARPARQAGPASDRGCWWTGVGGWQLG</sequence>
<organism evidence="2">
    <name type="scientific">Culex pipiens</name>
    <name type="common">House mosquito</name>
    <dbReference type="NCBI Taxonomy" id="7175"/>
    <lineage>
        <taxon>Eukaryota</taxon>
        <taxon>Metazoa</taxon>
        <taxon>Ecdysozoa</taxon>
        <taxon>Arthropoda</taxon>
        <taxon>Hexapoda</taxon>
        <taxon>Insecta</taxon>
        <taxon>Pterygota</taxon>
        <taxon>Neoptera</taxon>
        <taxon>Endopterygota</taxon>
        <taxon>Diptera</taxon>
        <taxon>Nematocera</taxon>
        <taxon>Culicoidea</taxon>
        <taxon>Culicidae</taxon>
        <taxon>Culicinae</taxon>
        <taxon>Culicini</taxon>
        <taxon>Culex</taxon>
        <taxon>Culex</taxon>
    </lineage>
</organism>
<evidence type="ECO:0000256" key="1">
    <source>
        <dbReference type="SAM" id="MobiDB-lite"/>
    </source>
</evidence>
<dbReference type="AlphaFoldDB" id="A0A8D8A5H9"/>
<evidence type="ECO:0000313" key="2">
    <source>
        <dbReference type="EMBL" id="CAG6450647.1"/>
    </source>
</evidence>
<reference evidence="2" key="1">
    <citation type="submission" date="2021-05" db="EMBL/GenBank/DDBJ databases">
        <authorList>
            <person name="Alioto T."/>
            <person name="Alioto T."/>
            <person name="Gomez Garrido J."/>
        </authorList>
    </citation>
    <scope>NUCLEOTIDE SEQUENCE</scope>
</reference>
<dbReference type="EMBL" id="HBUE01016758">
    <property type="protein sequence ID" value="CAG6450647.1"/>
    <property type="molecule type" value="Transcribed_RNA"/>
</dbReference>
<dbReference type="EMBL" id="HBUE01322973">
    <property type="protein sequence ID" value="CAG6589164.1"/>
    <property type="molecule type" value="Transcribed_RNA"/>
</dbReference>
<dbReference type="EMBL" id="HBUE01216422">
    <property type="protein sequence ID" value="CAG6537161.1"/>
    <property type="molecule type" value="Transcribed_RNA"/>
</dbReference>
<accession>A0A8D8A5H9</accession>